<dbReference type="NCBIfam" id="TIGR04336">
    <property type="entry name" value="AmmeMemoSam_B"/>
    <property type="match status" value="1"/>
</dbReference>
<dbReference type="OrthoDB" id="9810718at2"/>
<comment type="similarity">
    <text evidence="1">Belongs to the MEMO1 family.</text>
</comment>
<dbReference type="CDD" id="cd07361">
    <property type="entry name" value="MEMO_like"/>
    <property type="match status" value="1"/>
</dbReference>
<protein>
    <recommendedName>
        <fullName evidence="4">AmmeMemoRadiSam system protein B</fullName>
    </recommendedName>
</protein>
<dbReference type="PANTHER" id="PTHR11060:SF0">
    <property type="entry name" value="PROTEIN MEMO1"/>
    <property type="match status" value="1"/>
</dbReference>
<dbReference type="KEGG" id="tae:TepiRe1_2757"/>
<evidence type="ECO:0008006" key="4">
    <source>
        <dbReference type="Google" id="ProtNLM"/>
    </source>
</evidence>
<evidence type="ECO:0000256" key="1">
    <source>
        <dbReference type="ARBA" id="ARBA00006315"/>
    </source>
</evidence>
<dbReference type="HOGENOM" id="CLU_078734_0_0_9"/>
<accession>L0S744</accession>
<dbReference type="AlphaFoldDB" id="F4LUL3"/>
<evidence type="ECO:0000313" key="3">
    <source>
        <dbReference type="Proteomes" id="UP000010802"/>
    </source>
</evidence>
<organism evidence="2 3">
    <name type="scientific">Tepidanaerobacter acetatoxydans (strain DSM 21804 / JCM 16047 / Re1)</name>
    <dbReference type="NCBI Taxonomy" id="1209989"/>
    <lineage>
        <taxon>Bacteria</taxon>
        <taxon>Bacillati</taxon>
        <taxon>Bacillota</taxon>
        <taxon>Clostridia</taxon>
        <taxon>Thermosediminibacterales</taxon>
        <taxon>Tepidanaerobacteraceae</taxon>
        <taxon>Tepidanaerobacter</taxon>
    </lineage>
</organism>
<dbReference type="PATRIC" id="fig|1209989.3.peg.3158"/>
<accession>F4LUL3</accession>
<keyword evidence="3" id="KW-1185">Reference proteome</keyword>
<dbReference type="Gene3D" id="3.40.830.10">
    <property type="entry name" value="LigB-like"/>
    <property type="match status" value="1"/>
</dbReference>
<dbReference type="eggNOG" id="COG1355">
    <property type="taxonomic scope" value="Bacteria"/>
</dbReference>
<name>F4LUL3_TEPAE</name>
<gene>
    <name evidence="2" type="ordered locus">TEPIRE1_2757</name>
</gene>
<dbReference type="PANTHER" id="PTHR11060">
    <property type="entry name" value="PROTEIN MEMO1"/>
    <property type="match status" value="1"/>
</dbReference>
<dbReference type="SUPFAM" id="SSF53213">
    <property type="entry name" value="LigB-like"/>
    <property type="match status" value="1"/>
</dbReference>
<evidence type="ECO:0000313" key="2">
    <source>
        <dbReference type="EMBL" id="CCP27632.1"/>
    </source>
</evidence>
<proteinExistence type="inferred from homology"/>
<dbReference type="InterPro" id="IPR002737">
    <property type="entry name" value="MEMO1_fam"/>
</dbReference>
<dbReference type="STRING" id="1209989.TepRe1_2559"/>
<reference evidence="3" key="1">
    <citation type="journal article" date="2013" name="Genome Announc.">
        <title>First genome sequence of a syntrophic acetate-oxidizing bacterium, Tepidanaerobacter acetatoxydans strain Re1.</title>
        <authorList>
            <person name="Manzoor S."/>
            <person name="Bongcam-Rudloff E."/>
            <person name="Schnurer A."/>
            <person name="Muller B."/>
        </authorList>
    </citation>
    <scope>NUCLEOTIDE SEQUENCE [LARGE SCALE GENOMIC DNA]</scope>
    <source>
        <strain evidence="3">Re1</strain>
    </source>
</reference>
<dbReference type="Pfam" id="PF01875">
    <property type="entry name" value="Memo"/>
    <property type="match status" value="1"/>
</dbReference>
<dbReference type="KEGG" id="tep:TepRe1_2559"/>
<dbReference type="EMBL" id="HF563609">
    <property type="protein sequence ID" value="CCP27632.1"/>
    <property type="molecule type" value="Genomic_DNA"/>
</dbReference>
<dbReference type="RefSeq" id="WP_013779577.1">
    <property type="nucleotide sequence ID" value="NC_015519.1"/>
</dbReference>
<dbReference type="Proteomes" id="UP000010802">
    <property type="component" value="Chromosome"/>
</dbReference>
<sequence length="297" mass="33205">MKKVATLFIIICFGLVLTGIVRETRRAETLPTLAPSAPAPTHPNNFFDPRYFTPEYSVKKELWNEKICGAVVPHHLLAHQMIAEVFSKIQDAPPNLLILVGPNHKNIGSRILVSSLGWQTPFGTVEVDKEAVDYLLATHMVKQDDYAFSAEHSMGNLMPFVKYYLPNTKVVPIICHHDVSKKEAEQLAEHLSPLLKKGAVIVASVDFSHYLASQEAVQMDSETLKAIREKDWDRIFAMDNDHLDSPSALGILFFAMENMGITDFTVLDNTNSGILLGNDMIETTSYISMLFSKQKDS</sequence>